<protein>
    <submittedName>
        <fullName evidence="1">Uncharacterized protein</fullName>
    </submittedName>
</protein>
<dbReference type="OrthoDB" id="10647210at2759"/>
<name>A0A0C9ZK50_9AGAM</name>
<organism evidence="1 2">
    <name type="scientific">Pisolithus microcarpus 441</name>
    <dbReference type="NCBI Taxonomy" id="765257"/>
    <lineage>
        <taxon>Eukaryota</taxon>
        <taxon>Fungi</taxon>
        <taxon>Dikarya</taxon>
        <taxon>Basidiomycota</taxon>
        <taxon>Agaricomycotina</taxon>
        <taxon>Agaricomycetes</taxon>
        <taxon>Agaricomycetidae</taxon>
        <taxon>Boletales</taxon>
        <taxon>Sclerodermatineae</taxon>
        <taxon>Pisolithaceae</taxon>
        <taxon>Pisolithus</taxon>
    </lineage>
</organism>
<evidence type="ECO:0000313" key="2">
    <source>
        <dbReference type="Proteomes" id="UP000054018"/>
    </source>
</evidence>
<dbReference type="AlphaFoldDB" id="A0A0C9ZK50"/>
<reference evidence="2" key="2">
    <citation type="submission" date="2015-01" db="EMBL/GenBank/DDBJ databases">
        <title>Evolutionary Origins and Diversification of the Mycorrhizal Mutualists.</title>
        <authorList>
            <consortium name="DOE Joint Genome Institute"/>
            <consortium name="Mycorrhizal Genomics Consortium"/>
            <person name="Kohler A."/>
            <person name="Kuo A."/>
            <person name="Nagy L.G."/>
            <person name="Floudas D."/>
            <person name="Copeland A."/>
            <person name="Barry K.W."/>
            <person name="Cichocki N."/>
            <person name="Veneault-Fourrey C."/>
            <person name="LaButti K."/>
            <person name="Lindquist E.A."/>
            <person name="Lipzen A."/>
            <person name="Lundell T."/>
            <person name="Morin E."/>
            <person name="Murat C."/>
            <person name="Riley R."/>
            <person name="Ohm R."/>
            <person name="Sun H."/>
            <person name="Tunlid A."/>
            <person name="Henrissat B."/>
            <person name="Grigoriev I.V."/>
            <person name="Hibbett D.S."/>
            <person name="Martin F."/>
        </authorList>
    </citation>
    <scope>NUCLEOTIDE SEQUENCE [LARGE SCALE GENOMIC DNA]</scope>
    <source>
        <strain evidence="2">441</strain>
    </source>
</reference>
<keyword evidence="2" id="KW-1185">Reference proteome</keyword>
<evidence type="ECO:0000313" key="1">
    <source>
        <dbReference type="EMBL" id="KIK29686.1"/>
    </source>
</evidence>
<proteinExistence type="predicted"/>
<sequence>MRTLSGTWPARLAGAHDAVNEVVYLAQAVRPALPNRNYSALYGFRYHYYVHTKIAIGREGTCSGAEDAWGDRYMEGDDGETCQRVERAQSLQGFASSQFSASTTLLEVSTLALLRGSAVGG</sequence>
<accession>A0A0C9ZK50</accession>
<dbReference type="EMBL" id="KN833688">
    <property type="protein sequence ID" value="KIK29686.1"/>
    <property type="molecule type" value="Genomic_DNA"/>
</dbReference>
<gene>
    <name evidence="1" type="ORF">PISMIDRAFT_671624</name>
</gene>
<reference evidence="1 2" key="1">
    <citation type="submission" date="2014-04" db="EMBL/GenBank/DDBJ databases">
        <authorList>
            <consortium name="DOE Joint Genome Institute"/>
            <person name="Kuo A."/>
            <person name="Kohler A."/>
            <person name="Costa M.D."/>
            <person name="Nagy L.G."/>
            <person name="Floudas D."/>
            <person name="Copeland A."/>
            <person name="Barry K.W."/>
            <person name="Cichocki N."/>
            <person name="Veneault-Fourrey C."/>
            <person name="LaButti K."/>
            <person name="Lindquist E.A."/>
            <person name="Lipzen A."/>
            <person name="Lundell T."/>
            <person name="Morin E."/>
            <person name="Murat C."/>
            <person name="Sun H."/>
            <person name="Tunlid A."/>
            <person name="Henrissat B."/>
            <person name="Grigoriev I.V."/>
            <person name="Hibbett D.S."/>
            <person name="Martin F."/>
            <person name="Nordberg H.P."/>
            <person name="Cantor M.N."/>
            <person name="Hua S.X."/>
        </authorList>
    </citation>
    <scope>NUCLEOTIDE SEQUENCE [LARGE SCALE GENOMIC DNA]</scope>
    <source>
        <strain evidence="1 2">441</strain>
    </source>
</reference>
<dbReference type="HOGENOM" id="CLU_2038963_0_0_1"/>
<dbReference type="Proteomes" id="UP000054018">
    <property type="component" value="Unassembled WGS sequence"/>
</dbReference>